<feature type="signal peptide" evidence="2">
    <location>
        <begin position="1"/>
        <end position="38"/>
    </location>
</feature>
<dbReference type="HOGENOM" id="CLU_932757_0_0_11"/>
<organism evidence="3 4">
    <name type="scientific">Brachybacterium faecium (strain ATCC 43885 / DSM 4810 / JCM 11609 / LMG 19847 / NBRC 14762 / NCIMB 9860 / 6-10)</name>
    <dbReference type="NCBI Taxonomy" id="446465"/>
    <lineage>
        <taxon>Bacteria</taxon>
        <taxon>Bacillati</taxon>
        <taxon>Actinomycetota</taxon>
        <taxon>Actinomycetes</taxon>
        <taxon>Micrococcales</taxon>
        <taxon>Dermabacteraceae</taxon>
        <taxon>Brachybacterium</taxon>
    </lineage>
</organism>
<dbReference type="Proteomes" id="UP000001919">
    <property type="component" value="Chromosome"/>
</dbReference>
<evidence type="ECO:0000256" key="2">
    <source>
        <dbReference type="SAM" id="SignalP"/>
    </source>
</evidence>
<feature type="compositionally biased region" description="Low complexity" evidence="1">
    <location>
        <begin position="40"/>
        <end position="60"/>
    </location>
</feature>
<gene>
    <name evidence="3" type="ordered locus">Bfae_01290</name>
</gene>
<dbReference type="eggNOG" id="ENOG502ZGSM">
    <property type="taxonomic scope" value="Bacteria"/>
</dbReference>
<name>C7MFB0_BRAFD</name>
<protein>
    <submittedName>
        <fullName evidence="3">Uncharacterized protein</fullName>
    </submittedName>
</protein>
<feature type="region of interest" description="Disordered" evidence="1">
    <location>
        <begin position="40"/>
        <end position="115"/>
    </location>
</feature>
<evidence type="ECO:0000313" key="4">
    <source>
        <dbReference type="Proteomes" id="UP000001919"/>
    </source>
</evidence>
<accession>C7MFB0</accession>
<dbReference type="PATRIC" id="fig|446465.5.peg.128"/>
<sequence>MAAHRRPPAQPRPLRRSALRCGALLGAALLSLTLAACAAEGDPAPEGSASPTSSAPSSPTDSPPVDSPPDDSAPREQATPQQVPTIEAEATAPAEADDGGPALVGPDGREDDPFSATVITGVWPDESWTIAELEDDACGDRPPQISRWALGEDYFACGDPDDRLIACKQETADTALCVSDPLEKTAVHIQDPAIESFTAPAPEDPLPLMVILADGTTCTPVPRDVLDHHEGRQSWLHCGENSALLLDLATASTYFDPHGPIWTADLGVGGAAPTEMDVREIIYAGTPQDVEAQGFRAG</sequence>
<dbReference type="OrthoDB" id="4794513at2"/>
<dbReference type="STRING" id="446465.Bfae_01290"/>
<proteinExistence type="predicted"/>
<feature type="chain" id="PRO_5002979350" evidence="2">
    <location>
        <begin position="39"/>
        <end position="298"/>
    </location>
</feature>
<keyword evidence="4" id="KW-1185">Reference proteome</keyword>
<feature type="compositionally biased region" description="Low complexity" evidence="1">
    <location>
        <begin position="84"/>
        <end position="94"/>
    </location>
</feature>
<dbReference type="KEGG" id="bfa:Bfae_01290"/>
<evidence type="ECO:0000256" key="1">
    <source>
        <dbReference type="SAM" id="MobiDB-lite"/>
    </source>
</evidence>
<dbReference type="EMBL" id="CP001643">
    <property type="protein sequence ID" value="ACU84010.1"/>
    <property type="molecule type" value="Genomic_DNA"/>
</dbReference>
<keyword evidence="2" id="KW-0732">Signal</keyword>
<reference evidence="3 4" key="1">
    <citation type="journal article" date="2009" name="Stand. Genomic Sci.">
        <title>Complete genome sequence of Brachybacterium faecium type strain (Schefferle 6-10).</title>
        <authorList>
            <person name="Lapidus A."/>
            <person name="Pukall R."/>
            <person name="Labuttii K."/>
            <person name="Copeland A."/>
            <person name="Del Rio T.G."/>
            <person name="Nolan M."/>
            <person name="Chen F."/>
            <person name="Lucas S."/>
            <person name="Tice H."/>
            <person name="Cheng J.F."/>
            <person name="Bruce D."/>
            <person name="Goodwin L."/>
            <person name="Pitluck S."/>
            <person name="Rohde M."/>
            <person name="Goker M."/>
            <person name="Pati A."/>
            <person name="Ivanova N."/>
            <person name="Mavrommatis K."/>
            <person name="Chen A."/>
            <person name="Palaniappan K."/>
            <person name="D'haeseleer P."/>
            <person name="Chain P."/>
            <person name="Bristow J."/>
            <person name="Eisen J.A."/>
            <person name="Markowitz V."/>
            <person name="Hugenholtz P."/>
            <person name="Kyrpides N.C."/>
            <person name="Klenk H.P."/>
        </authorList>
    </citation>
    <scope>NUCLEOTIDE SEQUENCE [LARGE SCALE GENOMIC DNA]</scope>
    <source>
        <strain evidence="4">ATCC 43885 / DSM 4810 / JCM 11609 / LMG 19847 / NBRC 14762 / NCIMB 9860 / 6-10</strain>
    </source>
</reference>
<dbReference type="AlphaFoldDB" id="C7MFB0"/>
<evidence type="ECO:0000313" key="3">
    <source>
        <dbReference type="EMBL" id="ACU84010.1"/>
    </source>
</evidence>